<keyword evidence="12" id="KW-0256">Endoplasmic reticulum</keyword>
<dbReference type="GO" id="GO:0016712">
    <property type="term" value="F:oxidoreductase activity, acting on paired donors, with incorporation or reduction of molecular oxygen, reduced flavin or flavoprotein as one donor, and incorporation of one atom of oxygen"/>
    <property type="evidence" value="ECO:0000318"/>
    <property type="project" value="GO_Central"/>
</dbReference>
<dbReference type="GeneTree" id="ENSGT00950000183037"/>
<dbReference type="PRINTS" id="PR01683">
    <property type="entry name" value="EP450ICYP1A"/>
</dbReference>
<dbReference type="InterPro" id="IPR036396">
    <property type="entry name" value="Cyt_P450_sf"/>
</dbReference>
<dbReference type="Ensembl" id="ENSACAT00000048612.1">
    <property type="protein sequence ID" value="ENSACAP00000036163.1"/>
    <property type="gene ID" value="ENSACAG00000012108.4"/>
</dbReference>
<keyword evidence="8 11" id="KW-0503">Monooxygenase</keyword>
<dbReference type="GO" id="GO:0020037">
    <property type="term" value="F:heme binding"/>
    <property type="evidence" value="ECO:0007669"/>
    <property type="project" value="UniProtKB-UniRule"/>
</dbReference>
<keyword evidence="7 10" id="KW-0408">Iron</keyword>
<comment type="similarity">
    <text evidence="3 11">Belongs to the cytochrome P450 family.</text>
</comment>
<organism evidence="14 15">
    <name type="scientific">Anolis carolinensis</name>
    <name type="common">Green anole</name>
    <name type="synonym">American chameleon</name>
    <dbReference type="NCBI Taxonomy" id="28377"/>
    <lineage>
        <taxon>Eukaryota</taxon>
        <taxon>Metazoa</taxon>
        <taxon>Chordata</taxon>
        <taxon>Craniata</taxon>
        <taxon>Vertebrata</taxon>
        <taxon>Euteleostomi</taxon>
        <taxon>Lepidosauria</taxon>
        <taxon>Squamata</taxon>
        <taxon>Bifurcata</taxon>
        <taxon>Unidentata</taxon>
        <taxon>Episquamata</taxon>
        <taxon>Toxicofera</taxon>
        <taxon>Iguania</taxon>
        <taxon>Dactyloidae</taxon>
        <taxon>Anolis</taxon>
    </lineage>
</organism>
<dbReference type="PROSITE" id="PS00086">
    <property type="entry name" value="CYTOCHROME_P450"/>
    <property type="match status" value="1"/>
</dbReference>
<evidence type="ECO:0000256" key="2">
    <source>
        <dbReference type="ARBA" id="ARBA00004308"/>
    </source>
</evidence>
<keyword evidence="12" id="KW-0492">Microsome</keyword>
<keyword evidence="6 11" id="KW-0560">Oxidoreductase</keyword>
<dbReference type="PRINTS" id="PR00463">
    <property type="entry name" value="EP450I"/>
</dbReference>
<evidence type="ECO:0000256" key="3">
    <source>
        <dbReference type="ARBA" id="ARBA00010617"/>
    </source>
</evidence>
<dbReference type="GO" id="GO:0005789">
    <property type="term" value="C:endoplasmic reticulum membrane"/>
    <property type="evidence" value="ECO:0007669"/>
    <property type="project" value="UniProtKB-SubCell"/>
</dbReference>
<keyword evidence="4 10" id="KW-0349">Heme</keyword>
<dbReference type="GO" id="GO:0009404">
    <property type="term" value="P:toxin metabolic process"/>
    <property type="evidence" value="ECO:0000318"/>
    <property type="project" value="GO_Central"/>
</dbReference>
<evidence type="ECO:0000256" key="9">
    <source>
        <dbReference type="ARBA" id="ARBA00023136"/>
    </source>
</evidence>
<protein>
    <recommendedName>
        <fullName evidence="12">Cytochrome P450 1A</fullName>
        <ecNumber evidence="12">1.14.14.1</ecNumber>
    </recommendedName>
</protein>
<dbReference type="GO" id="GO:0042178">
    <property type="term" value="P:xenobiotic catabolic process"/>
    <property type="evidence" value="ECO:0000318"/>
    <property type="project" value="GO_Central"/>
</dbReference>
<dbReference type="Gene3D" id="1.10.630.10">
    <property type="entry name" value="Cytochrome P450"/>
    <property type="match status" value="1"/>
</dbReference>
<reference evidence="14 15" key="1">
    <citation type="submission" date="2009-12" db="EMBL/GenBank/DDBJ databases">
        <title>The Genome Sequence of Anolis carolinensis (Green Anole Lizard).</title>
        <authorList>
            <consortium name="The Genome Sequencing Platform"/>
            <person name="Di Palma F."/>
            <person name="Alfoldi J."/>
            <person name="Heiman D."/>
            <person name="Young S."/>
            <person name="Grabherr M."/>
            <person name="Johnson J."/>
            <person name="Lander E.S."/>
            <person name="Lindblad-Toh K."/>
        </authorList>
    </citation>
    <scope>NUCLEOTIDE SEQUENCE [LARGE SCALE GENOMIC DNA]</scope>
    <source>
        <strain evidence="14 15">JBL SC #1</strain>
    </source>
</reference>
<dbReference type="GO" id="GO:0006706">
    <property type="term" value="P:steroid catabolic process"/>
    <property type="evidence" value="ECO:0000318"/>
    <property type="project" value="GO_Central"/>
</dbReference>
<dbReference type="PRINTS" id="PR00385">
    <property type="entry name" value="P450"/>
</dbReference>
<reference evidence="14" key="3">
    <citation type="submission" date="2025-09" db="UniProtKB">
        <authorList>
            <consortium name="Ensembl"/>
        </authorList>
    </citation>
    <scope>IDENTIFICATION</scope>
</reference>
<dbReference type="Bgee" id="ENSACAG00000012108">
    <property type="expression patterns" value="Expressed in testis and 11 other cell types or tissues"/>
</dbReference>
<accession>A0A803TLS3</accession>
<evidence type="ECO:0000256" key="12">
    <source>
        <dbReference type="RuleBase" id="RU368045"/>
    </source>
</evidence>
<dbReference type="EC" id="1.14.14.1" evidence="12"/>
<evidence type="ECO:0000256" key="4">
    <source>
        <dbReference type="ARBA" id="ARBA00022617"/>
    </source>
</evidence>
<dbReference type="GO" id="GO:0008395">
    <property type="term" value="F:steroid hydroxylase activity"/>
    <property type="evidence" value="ECO:0000318"/>
    <property type="project" value="GO_Central"/>
</dbReference>
<dbReference type="InterPro" id="IPR008066">
    <property type="entry name" value="Cyt_P450_E_grp-I_CYP1"/>
</dbReference>
<dbReference type="SUPFAM" id="SSF48264">
    <property type="entry name" value="Cytochrome P450"/>
    <property type="match status" value="1"/>
</dbReference>
<evidence type="ECO:0000256" key="8">
    <source>
        <dbReference type="ARBA" id="ARBA00023033"/>
    </source>
</evidence>
<dbReference type="GO" id="GO:0005739">
    <property type="term" value="C:mitochondrion"/>
    <property type="evidence" value="ECO:0000318"/>
    <property type="project" value="GO_Central"/>
</dbReference>
<dbReference type="InParanoid" id="A0A803TLS3"/>
<comment type="subcellular location">
    <subcellularLocation>
        <location evidence="2">Endomembrane system</location>
    </subcellularLocation>
    <subcellularLocation>
        <location evidence="12">Endoplasmic reticulum membrane</location>
        <topology evidence="12">Peripheral membrane protein</topology>
    </subcellularLocation>
    <subcellularLocation>
        <location evidence="12">Microsome membrane</location>
        <topology evidence="12">Peripheral membrane protein</topology>
    </subcellularLocation>
</comment>
<feature type="transmembrane region" description="Helical" evidence="13">
    <location>
        <begin position="27"/>
        <end position="46"/>
    </location>
</feature>
<dbReference type="GO" id="GO:0005506">
    <property type="term" value="F:iron ion binding"/>
    <property type="evidence" value="ECO:0007669"/>
    <property type="project" value="UniProtKB-UniRule"/>
</dbReference>
<comment type="function">
    <text evidence="12">Cytochromes P450 are a group of heme-thiolate monooxygenases. They oxidize a variety of structurally unrelated compounds, including steroids, fatty acids, and xenobiotics.</text>
</comment>
<sequence length="552" mass="62858">MMTDTKHSCSFQMQEDPFLKMFFSTEVSFSEVTITLFVVAAIFISIHMLMKTKRPHPPGPWSLPILGNLLQVEEHPYISFQRMRKKYGDVFQIKLGMVPVVVVNGLDAVKQVLLRDGESFAGRPDMHTFSFFADGDSMSFSVNYGESWKLQKKIAGRALKLLSKSEAKSSTCSCLLEEHVCDEASELVKILLELSKNGGFDPAAVTTCTAANVVCALCFGKRYNHNDEEFLGVIKLNDDFVKASSAFNPADFIPCLRYLPLPAAKVARTFYRKLNDFVSACVEYHCTTYDKNYVRDITDALINVGNEKKEDGKTAALSDKKIISTVNDIFGAGFSTVSACLLWIYLYLISKPEIQTKIQEEIGNTIFFKESIDTVISERHCFKCFCFFADEKIGLRPPRFDDRKYLHYTEAFINEIFRHCSFLPFTIPHCTTRDAVLNGYYIPQSTCIFINMYQVNHDEDVWEDPYSFKPERFLNESGELNKSLVEKVLIFGMGIRKCLGEELARNEVFVIITTILQQLRLEKPPEDKLDLTPMYGLTMSPKPYRLQAALRT</sequence>
<evidence type="ECO:0000313" key="14">
    <source>
        <dbReference type="Ensembl" id="ENSACAP00000036163.1"/>
    </source>
</evidence>
<comment type="cofactor">
    <cofactor evidence="1 10 12">
        <name>heme</name>
        <dbReference type="ChEBI" id="CHEBI:30413"/>
    </cofactor>
</comment>
<dbReference type="FunFam" id="1.10.630.10:FF:000002">
    <property type="entry name" value="Cytochrome P450 1A1"/>
    <property type="match status" value="1"/>
</dbReference>
<dbReference type="InterPro" id="IPR017972">
    <property type="entry name" value="Cyt_P450_CS"/>
</dbReference>
<keyword evidence="9 13" id="KW-0472">Membrane</keyword>
<keyword evidence="5 10" id="KW-0479">Metal-binding</keyword>
<evidence type="ECO:0000313" key="15">
    <source>
        <dbReference type="Proteomes" id="UP000001646"/>
    </source>
</evidence>
<evidence type="ECO:0000256" key="10">
    <source>
        <dbReference type="PIRSR" id="PIRSR602401-1"/>
    </source>
</evidence>
<gene>
    <name evidence="14" type="primary">LOC100566148</name>
</gene>
<evidence type="ECO:0000256" key="5">
    <source>
        <dbReference type="ARBA" id="ARBA00022723"/>
    </source>
</evidence>
<evidence type="ECO:0000256" key="1">
    <source>
        <dbReference type="ARBA" id="ARBA00001971"/>
    </source>
</evidence>
<dbReference type="Proteomes" id="UP000001646">
    <property type="component" value="Chromosome 2"/>
</dbReference>
<dbReference type="PANTHER" id="PTHR24289:SF22">
    <property type="entry name" value="CYTOCHROME P450 1A"/>
    <property type="match status" value="1"/>
</dbReference>
<name>A0A803TLS3_ANOCA</name>
<feature type="binding site" description="axial binding residue" evidence="10">
    <location>
        <position position="498"/>
    </location>
    <ligand>
        <name>heme</name>
        <dbReference type="ChEBI" id="CHEBI:30413"/>
    </ligand>
    <ligandPart>
        <name>Fe</name>
        <dbReference type="ChEBI" id="CHEBI:18248"/>
    </ligandPart>
</feature>
<evidence type="ECO:0000256" key="6">
    <source>
        <dbReference type="ARBA" id="ARBA00023002"/>
    </source>
</evidence>
<keyword evidence="13" id="KW-0812">Transmembrane</keyword>
<keyword evidence="15" id="KW-1185">Reference proteome</keyword>
<dbReference type="InterPro" id="IPR002401">
    <property type="entry name" value="Cyt_P450_E_grp-I"/>
</dbReference>
<dbReference type="AlphaFoldDB" id="A0A803TLS3"/>
<dbReference type="InterPro" id="IPR001128">
    <property type="entry name" value="Cyt_P450"/>
</dbReference>
<dbReference type="Pfam" id="PF00067">
    <property type="entry name" value="p450"/>
    <property type="match status" value="1"/>
</dbReference>
<dbReference type="GO" id="GO:0008210">
    <property type="term" value="P:estrogen metabolic process"/>
    <property type="evidence" value="ECO:0000318"/>
    <property type="project" value="GO_Central"/>
</dbReference>
<evidence type="ECO:0000256" key="7">
    <source>
        <dbReference type="ARBA" id="ARBA00023004"/>
    </source>
</evidence>
<evidence type="ECO:0000256" key="13">
    <source>
        <dbReference type="SAM" id="Phobius"/>
    </source>
</evidence>
<evidence type="ECO:0000256" key="11">
    <source>
        <dbReference type="RuleBase" id="RU000461"/>
    </source>
</evidence>
<keyword evidence="13" id="KW-1133">Transmembrane helix</keyword>
<proteinExistence type="inferred from homology"/>
<dbReference type="PANTHER" id="PTHR24289">
    <property type="entry name" value="STEROID 17-ALPHA-HYDROXYLASE/17,20 LYASE"/>
    <property type="match status" value="1"/>
</dbReference>
<reference evidence="14" key="2">
    <citation type="submission" date="2025-08" db="UniProtKB">
        <authorList>
            <consortium name="Ensembl"/>
        </authorList>
    </citation>
    <scope>IDENTIFICATION</scope>
</reference>